<keyword evidence="1" id="KW-0732">Signal</keyword>
<dbReference type="AlphaFoldDB" id="A0A0N5AN72"/>
<name>A0A0N5AN72_9BILA</name>
<dbReference type="InterPro" id="IPR052907">
    <property type="entry name" value="Beta-lactamase/esterase"/>
</dbReference>
<dbReference type="Pfam" id="PF00144">
    <property type="entry name" value="Beta-lactamase"/>
    <property type="match status" value="1"/>
</dbReference>
<evidence type="ECO:0000313" key="3">
    <source>
        <dbReference type="Proteomes" id="UP000046393"/>
    </source>
</evidence>
<evidence type="ECO:0000259" key="2">
    <source>
        <dbReference type="Pfam" id="PF00144"/>
    </source>
</evidence>
<reference evidence="4" key="1">
    <citation type="submission" date="2017-02" db="UniProtKB">
        <authorList>
            <consortium name="WormBaseParasite"/>
        </authorList>
    </citation>
    <scope>IDENTIFICATION</scope>
</reference>
<proteinExistence type="predicted"/>
<keyword evidence="3" id="KW-1185">Reference proteome</keyword>
<dbReference type="PANTHER" id="PTHR43319">
    <property type="entry name" value="BETA-LACTAMASE-RELATED"/>
    <property type="match status" value="1"/>
</dbReference>
<evidence type="ECO:0000256" key="1">
    <source>
        <dbReference type="SAM" id="SignalP"/>
    </source>
</evidence>
<feature type="chain" id="PRO_5005893420" evidence="1">
    <location>
        <begin position="22"/>
        <end position="400"/>
    </location>
</feature>
<dbReference type="InterPro" id="IPR012338">
    <property type="entry name" value="Beta-lactam/transpept-like"/>
</dbReference>
<dbReference type="Proteomes" id="UP000046393">
    <property type="component" value="Unplaced"/>
</dbReference>
<dbReference type="Gene3D" id="3.40.710.10">
    <property type="entry name" value="DD-peptidase/beta-lactamase superfamily"/>
    <property type="match status" value="1"/>
</dbReference>
<dbReference type="SUPFAM" id="SSF56601">
    <property type="entry name" value="beta-lactamase/transpeptidase-like"/>
    <property type="match status" value="1"/>
</dbReference>
<accession>A0A0N5AN72</accession>
<dbReference type="WBParaSite" id="SMUV_0000604901-mRNA-1">
    <property type="protein sequence ID" value="SMUV_0000604901-mRNA-1"/>
    <property type="gene ID" value="SMUV_0000604901"/>
</dbReference>
<organism evidence="3 4">
    <name type="scientific">Syphacia muris</name>
    <dbReference type="NCBI Taxonomy" id="451379"/>
    <lineage>
        <taxon>Eukaryota</taxon>
        <taxon>Metazoa</taxon>
        <taxon>Ecdysozoa</taxon>
        <taxon>Nematoda</taxon>
        <taxon>Chromadorea</taxon>
        <taxon>Rhabditida</taxon>
        <taxon>Spirurina</taxon>
        <taxon>Oxyuridomorpha</taxon>
        <taxon>Oxyuroidea</taxon>
        <taxon>Oxyuridae</taxon>
        <taxon>Syphacia</taxon>
    </lineage>
</organism>
<feature type="signal peptide" evidence="1">
    <location>
        <begin position="1"/>
        <end position="21"/>
    </location>
</feature>
<sequence length="400" mass="45956">MKLGKTVIFVVLSIVIGIIFRQPKNGTTSKGFVKPGYEQIRRIFDSSVINCSSILKYEKEGLAVAVYRNNELVADLWGGYAERDAFRLWEKDTLSIGFSTTKTIGAFTIAILASRKQLNYNDKVIKYWPEFGKYDKENVTIQWLVEHKAGLIKFDGDMNVTQANDHQYVSHLIENTKPMWPPGTEIGYHALTYGWLIDQIVRRTDPKKRSLAEFYMQEIRPLAKDKDYFIGLPKSEQYRMARIVQATWPEYIKGIIKNPFFIRFAFKNVMENYDITDYKGLMNIAANYPPFMTVLKREMPYNDPKVQQVQNCAVSGYGTARGLGAVISAILQSNLISPEIWKQLSKPTALVTDRVARLHSYRGHGFFYELHPTRDGEYLMMHTGHGRQKVIIDLHTKVGL</sequence>
<feature type="domain" description="Beta-lactamase-related" evidence="2">
    <location>
        <begin position="57"/>
        <end position="399"/>
    </location>
</feature>
<dbReference type="PANTHER" id="PTHR43319:SF4">
    <property type="entry name" value="BETA-LACTAMASE DOMAIN-CONTAINING PROTEIN 2"/>
    <property type="match status" value="1"/>
</dbReference>
<evidence type="ECO:0000313" key="4">
    <source>
        <dbReference type="WBParaSite" id="SMUV_0000604901-mRNA-1"/>
    </source>
</evidence>
<dbReference type="STRING" id="451379.A0A0N5AN72"/>
<protein>
    <submittedName>
        <fullName evidence="4">Beta-lactamase domain-containing protein</fullName>
    </submittedName>
</protein>
<dbReference type="InterPro" id="IPR001466">
    <property type="entry name" value="Beta-lactam-related"/>
</dbReference>